<organism evidence="1 2">
    <name type="scientific">Panagrellus redivivus</name>
    <name type="common">Microworm</name>
    <dbReference type="NCBI Taxonomy" id="6233"/>
    <lineage>
        <taxon>Eukaryota</taxon>
        <taxon>Metazoa</taxon>
        <taxon>Ecdysozoa</taxon>
        <taxon>Nematoda</taxon>
        <taxon>Chromadorea</taxon>
        <taxon>Rhabditida</taxon>
        <taxon>Tylenchina</taxon>
        <taxon>Panagrolaimomorpha</taxon>
        <taxon>Panagrolaimoidea</taxon>
        <taxon>Panagrolaimidae</taxon>
        <taxon>Panagrellus</taxon>
    </lineage>
</organism>
<protein>
    <submittedName>
        <fullName evidence="2">SERPIN domain-containing protein</fullName>
    </submittedName>
</protein>
<reference evidence="2" key="2">
    <citation type="submission" date="2020-10" db="UniProtKB">
        <authorList>
            <consortium name="WormBaseParasite"/>
        </authorList>
    </citation>
    <scope>IDENTIFICATION</scope>
</reference>
<keyword evidence="1" id="KW-1185">Reference proteome</keyword>
<name>A0A7E4W1D3_PANRE</name>
<reference evidence="1" key="1">
    <citation type="journal article" date="2013" name="Genetics">
        <title>The draft genome and transcriptome of Panagrellus redivivus are shaped by the harsh demands of a free-living lifestyle.</title>
        <authorList>
            <person name="Srinivasan J."/>
            <person name="Dillman A.R."/>
            <person name="Macchietto M.G."/>
            <person name="Heikkinen L."/>
            <person name="Lakso M."/>
            <person name="Fracchia K.M."/>
            <person name="Antoshechkin I."/>
            <person name="Mortazavi A."/>
            <person name="Wong G."/>
            <person name="Sternberg P.W."/>
        </authorList>
    </citation>
    <scope>NUCLEOTIDE SEQUENCE [LARGE SCALE GENOMIC DNA]</scope>
    <source>
        <strain evidence="1">MT8872</strain>
    </source>
</reference>
<evidence type="ECO:0000313" key="2">
    <source>
        <dbReference type="WBParaSite" id="Pan_g5690.t1"/>
    </source>
</evidence>
<dbReference type="AlphaFoldDB" id="A0A7E4W1D3"/>
<dbReference type="WBParaSite" id="Pan_g5690.t1">
    <property type="protein sequence ID" value="Pan_g5690.t1"/>
    <property type="gene ID" value="Pan_g5690"/>
</dbReference>
<dbReference type="Proteomes" id="UP000492821">
    <property type="component" value="Unassembled WGS sequence"/>
</dbReference>
<proteinExistence type="predicted"/>
<sequence>MPNVIINDAKETVFELRKNGESCTFMPLIVPKKGFKFTLDTPRTGIRGIKGYITFSFEDVTLAKKSRIMIDEDYREVDTFMHLGPKKYAELSRIYGTITPYTVFPNGTVIVLPLRMDGQTFSIPSFENLPDFDADFKILNLKLDWGNVTDHFYLIFPSKIRFLLPVQNSTVIPQLETTKITTLVATTQSNVSVSVTTRFFDENWWRIVDGIGVVFAFSGVF</sequence>
<evidence type="ECO:0000313" key="1">
    <source>
        <dbReference type="Proteomes" id="UP000492821"/>
    </source>
</evidence>
<accession>A0A7E4W1D3</accession>